<keyword evidence="1" id="KW-0472">Membrane</keyword>
<gene>
    <name evidence="2" type="ORF">ACIBP5_05970</name>
</gene>
<comment type="caution">
    <text evidence="2">The sequence shown here is derived from an EMBL/GenBank/DDBJ whole genome shotgun (WGS) entry which is preliminary data.</text>
</comment>
<evidence type="ECO:0000313" key="3">
    <source>
        <dbReference type="Proteomes" id="UP001612928"/>
    </source>
</evidence>
<dbReference type="Proteomes" id="UP001612928">
    <property type="component" value="Unassembled WGS sequence"/>
</dbReference>
<evidence type="ECO:0000256" key="1">
    <source>
        <dbReference type="SAM" id="Phobius"/>
    </source>
</evidence>
<organism evidence="2 3">
    <name type="scientific">Nonomuraea indica</name>
    <dbReference type="NCBI Taxonomy" id="1581193"/>
    <lineage>
        <taxon>Bacteria</taxon>
        <taxon>Bacillati</taxon>
        <taxon>Actinomycetota</taxon>
        <taxon>Actinomycetes</taxon>
        <taxon>Streptosporangiales</taxon>
        <taxon>Streptosporangiaceae</taxon>
        <taxon>Nonomuraea</taxon>
    </lineage>
</organism>
<feature type="transmembrane region" description="Helical" evidence="1">
    <location>
        <begin position="39"/>
        <end position="59"/>
    </location>
</feature>
<keyword evidence="1" id="KW-1133">Transmembrane helix</keyword>
<reference evidence="2 3" key="1">
    <citation type="submission" date="2024-10" db="EMBL/GenBank/DDBJ databases">
        <title>The Natural Products Discovery Center: Release of the First 8490 Sequenced Strains for Exploring Actinobacteria Biosynthetic Diversity.</title>
        <authorList>
            <person name="Kalkreuter E."/>
            <person name="Kautsar S.A."/>
            <person name="Yang D."/>
            <person name="Bader C.D."/>
            <person name="Teijaro C.N."/>
            <person name="Fluegel L."/>
            <person name="Davis C.M."/>
            <person name="Simpson J.R."/>
            <person name="Lauterbach L."/>
            <person name="Steele A.D."/>
            <person name="Gui C."/>
            <person name="Meng S."/>
            <person name="Li G."/>
            <person name="Viehrig K."/>
            <person name="Ye F."/>
            <person name="Su P."/>
            <person name="Kiefer A.F."/>
            <person name="Nichols A."/>
            <person name="Cepeda A.J."/>
            <person name="Yan W."/>
            <person name="Fan B."/>
            <person name="Jiang Y."/>
            <person name="Adhikari A."/>
            <person name="Zheng C.-J."/>
            <person name="Schuster L."/>
            <person name="Cowan T.M."/>
            <person name="Smanski M.J."/>
            <person name="Chevrette M.G."/>
            <person name="De Carvalho L.P.S."/>
            <person name="Shen B."/>
        </authorList>
    </citation>
    <scope>NUCLEOTIDE SEQUENCE [LARGE SCALE GENOMIC DNA]</scope>
    <source>
        <strain evidence="2 3">NPDC049503</strain>
    </source>
</reference>
<dbReference type="EMBL" id="JBITMB010000001">
    <property type="protein sequence ID" value="MFI7439495.1"/>
    <property type="molecule type" value="Genomic_DNA"/>
</dbReference>
<keyword evidence="3" id="KW-1185">Reference proteome</keyword>
<protein>
    <recommendedName>
        <fullName evidence="4">CU044_5270 family protein</fullName>
    </recommendedName>
</protein>
<proteinExistence type="predicted"/>
<keyword evidence="1" id="KW-0812">Transmembrane</keyword>
<sequence length="327" mass="35545">MKDFQLIDDVMPDAPPADPARAMAVRARVLGGARRTPRWSWALAGAAVVSVLVAGFLAIPRLGDGTVHTARMSDAATVLDVALDRLAARPSGSGARWRRETLEVHLSRPKGAYTVERRIKDVVWRDGATVRTERTDLSAEPLTATDRRAWKAAGSPPLCVAEDRCRIGRARVESLPADSVGYPVGPAAQLPTDAATLRRHLLRLHPQGAPESRENFLWNLATHLLKDIEITPATRAAVCRMLAASPGVTVVDGVTDVEGRVGVALVQPPRENDMQELILLDRESGELLGLQEALLKPNPEYADIRPGTPFRWELIRSLGWTDEAPTG</sequence>
<accession>A0ABW7ZYZ2</accession>
<evidence type="ECO:0008006" key="4">
    <source>
        <dbReference type="Google" id="ProtNLM"/>
    </source>
</evidence>
<evidence type="ECO:0000313" key="2">
    <source>
        <dbReference type="EMBL" id="MFI7439495.1"/>
    </source>
</evidence>
<name>A0ABW7ZYZ2_9ACTN</name>
<dbReference type="RefSeq" id="WP_397019085.1">
    <property type="nucleotide sequence ID" value="NZ_JBITMB010000001.1"/>
</dbReference>